<comment type="caution">
    <text evidence="3">The sequence shown here is derived from an EMBL/GenBank/DDBJ whole genome shotgun (WGS) entry which is preliminary data.</text>
</comment>
<dbReference type="GO" id="GO:0006780">
    <property type="term" value="P:uroporphyrinogen III biosynthetic process"/>
    <property type="evidence" value="ECO:0007669"/>
    <property type="project" value="InterPro"/>
</dbReference>
<proteinExistence type="predicted"/>
<protein>
    <submittedName>
        <fullName evidence="3">Uroporphyrinogen-III synthase</fullName>
        <ecNumber evidence="3">4.2.1.75</ecNumber>
    </submittedName>
</protein>
<dbReference type="RefSeq" id="WP_179912028.1">
    <property type="nucleotide sequence ID" value="NZ_JACBYE010000001.1"/>
</dbReference>
<dbReference type="AlphaFoldDB" id="A0A853ESY9"/>
<dbReference type="GO" id="GO:0004852">
    <property type="term" value="F:uroporphyrinogen-III synthase activity"/>
    <property type="evidence" value="ECO:0007669"/>
    <property type="project" value="UniProtKB-EC"/>
</dbReference>
<dbReference type="InterPro" id="IPR016032">
    <property type="entry name" value="Sig_transdc_resp-reg_C-effctor"/>
</dbReference>
<dbReference type="EC" id="4.2.1.75" evidence="3"/>
<dbReference type="InterPro" id="IPR036388">
    <property type="entry name" value="WH-like_DNA-bd_sf"/>
</dbReference>
<dbReference type="SMART" id="SM00862">
    <property type="entry name" value="Trans_reg_C"/>
    <property type="match status" value="1"/>
</dbReference>
<dbReference type="EMBL" id="JACBYE010000001">
    <property type="protein sequence ID" value="NYS92038.1"/>
    <property type="molecule type" value="Genomic_DNA"/>
</dbReference>
<dbReference type="SUPFAM" id="SSF69618">
    <property type="entry name" value="HemD-like"/>
    <property type="match status" value="1"/>
</dbReference>
<dbReference type="GO" id="GO:0006355">
    <property type="term" value="P:regulation of DNA-templated transcription"/>
    <property type="evidence" value="ECO:0007669"/>
    <property type="project" value="InterPro"/>
</dbReference>
<evidence type="ECO:0000259" key="2">
    <source>
        <dbReference type="SMART" id="SM00862"/>
    </source>
</evidence>
<keyword evidence="3" id="KW-0456">Lyase</keyword>
<sequence length="377" mass="40252">MNAADDTSAVTEFSNDQLSGFRIGVTSDRRSDDLIAALERRGAQVMHAPALRIAPVEEDVDLLADTRAILETPPDVLVVTTAYGMRRWSEAADAAGLGDALTDVLQAARIFVRGPKARGAVRAAGLDDVGIAHDERTASVIDMLLDEGVEGRTVAVQLHGYTDGQQLERLRAGGARVLTVEPYRWVKPDGAERLPRLIDAVCARNLDVVTFTSAPAVDAFLTSAIEQGVLDQLLDALRTDVVAAAVGPVTAGPLEVAGVTPIIPERFRMGALIRLVCEHLALHQVTELSTALGPVQIRGRSVVFEGRAGQLAPAPLALFRALAASTGAVLTRKDLMAHLPEAQNEHALDMAMSRLRASLPEPRLVATVVKRGYRLNV</sequence>
<keyword evidence="1" id="KW-0238">DNA-binding</keyword>
<dbReference type="SUPFAM" id="SSF46894">
    <property type="entry name" value="C-terminal effector domain of the bipartite response regulators"/>
    <property type="match status" value="1"/>
</dbReference>
<dbReference type="InterPro" id="IPR039793">
    <property type="entry name" value="UROS/Hem4"/>
</dbReference>
<keyword evidence="4" id="KW-1185">Reference proteome</keyword>
<dbReference type="GO" id="GO:0003677">
    <property type="term" value="F:DNA binding"/>
    <property type="evidence" value="ECO:0007669"/>
    <property type="project" value="UniProtKB-KW"/>
</dbReference>
<dbReference type="InterPro" id="IPR001867">
    <property type="entry name" value="OmpR/PhoB-type_DNA-bd"/>
</dbReference>
<dbReference type="Pfam" id="PF00486">
    <property type="entry name" value="Trans_reg_C"/>
    <property type="match status" value="1"/>
</dbReference>
<dbReference type="PANTHER" id="PTHR40082">
    <property type="entry name" value="BLR5956 PROTEIN"/>
    <property type="match status" value="1"/>
</dbReference>
<evidence type="ECO:0000313" key="3">
    <source>
        <dbReference type="EMBL" id="NYS92038.1"/>
    </source>
</evidence>
<dbReference type="Gene3D" id="3.40.50.10090">
    <property type="match status" value="2"/>
</dbReference>
<name>A0A853ESY9_9MICO</name>
<gene>
    <name evidence="3" type="ORF">HZZ10_00590</name>
</gene>
<accession>A0A853ESY9</accession>
<dbReference type="Pfam" id="PF02602">
    <property type="entry name" value="HEM4"/>
    <property type="match status" value="1"/>
</dbReference>
<feature type="domain" description="OmpR/PhoB-type" evidence="2">
    <location>
        <begin position="305"/>
        <end position="375"/>
    </location>
</feature>
<dbReference type="InterPro" id="IPR036108">
    <property type="entry name" value="4pyrrol_syn_uPrphyn_synt_sf"/>
</dbReference>
<evidence type="ECO:0000256" key="1">
    <source>
        <dbReference type="ARBA" id="ARBA00023125"/>
    </source>
</evidence>
<dbReference type="Gene3D" id="1.10.10.10">
    <property type="entry name" value="Winged helix-like DNA-binding domain superfamily/Winged helix DNA-binding domain"/>
    <property type="match status" value="1"/>
</dbReference>
<reference evidence="3 4" key="1">
    <citation type="submission" date="2020-07" db="EMBL/GenBank/DDBJ databases">
        <title>MOT database genomes.</title>
        <authorList>
            <person name="Joseph S."/>
            <person name="Aduse-Opoku J."/>
            <person name="Hashim A."/>
            <person name="Wade W."/>
            <person name="Curtis M."/>
        </authorList>
    </citation>
    <scope>NUCLEOTIDE SEQUENCE [LARGE SCALE GENOMIC DNA]</scope>
    <source>
        <strain evidence="3 4">DSM 100099</strain>
    </source>
</reference>
<dbReference type="CDD" id="cd06578">
    <property type="entry name" value="HemD"/>
    <property type="match status" value="1"/>
</dbReference>
<dbReference type="NCBIfam" id="NF005568">
    <property type="entry name" value="PRK07239.1"/>
    <property type="match status" value="1"/>
</dbReference>
<dbReference type="Proteomes" id="UP000561011">
    <property type="component" value="Unassembled WGS sequence"/>
</dbReference>
<dbReference type="InterPro" id="IPR003754">
    <property type="entry name" value="4pyrrol_synth_uPrphyn_synth"/>
</dbReference>
<dbReference type="PANTHER" id="PTHR40082:SF1">
    <property type="entry name" value="BLR5956 PROTEIN"/>
    <property type="match status" value="1"/>
</dbReference>
<evidence type="ECO:0000313" key="4">
    <source>
        <dbReference type="Proteomes" id="UP000561011"/>
    </source>
</evidence>
<organism evidence="3 4">
    <name type="scientific">Sanguibacter inulinus</name>
    <dbReference type="NCBI Taxonomy" id="60922"/>
    <lineage>
        <taxon>Bacteria</taxon>
        <taxon>Bacillati</taxon>
        <taxon>Actinomycetota</taxon>
        <taxon>Actinomycetes</taxon>
        <taxon>Micrococcales</taxon>
        <taxon>Sanguibacteraceae</taxon>
        <taxon>Sanguibacter</taxon>
    </lineage>
</organism>
<dbReference type="GO" id="GO:0000160">
    <property type="term" value="P:phosphorelay signal transduction system"/>
    <property type="evidence" value="ECO:0007669"/>
    <property type="project" value="InterPro"/>
</dbReference>